<feature type="compositionally biased region" description="Low complexity" evidence="1">
    <location>
        <begin position="25"/>
        <end position="34"/>
    </location>
</feature>
<sequence length="615" mass="59760">MPPPYPAYPPPGAWAPAPGRPPGTAPGAPTVPGGRPVPPPAPRRPTDWSRLPVWAGAAVTFVGVVLLLVLAASADWFGPTARVLAGAGLGVVLIGLAAWLVRRGGRSGAGPSALAGTGTTALFGSVVAATTLYELVPAPVGLVLCLVVAAAGIALADRWDSTGFALAVLVGVEMALLVVSGHLDLLSFAMTVVVQIGVAPTALRRAPALAPVAAAGTALHAMLAGPLVTSEVDGVAMPGLLLAVAGFALVLGVGVAVLGALRGVRGSAAGGVGRTRTPSVIGIVFAPVPLLATLPGVGTVTAVVTTFAAAAVTAGAAHPRTGRAVRIAAVTVASLLVAAATIRWLNGVTLSGVLLAEALVLLVTAAFLRSRPVQLAGAVLATVGGVAALGTALDPSSLAEPSRVPSVDLPPGSLVVAALLAAVAMAGLAAALRTDTPPAAQWAAWAWLPVATGLYGVSWLVVAAAQLVVPGENGFLSGHVLVTLGITGLGVVLLVRGLQRPAAGRTGFALIVAALVKLVVFDLVTLDGLARVAAFIGAGLVLLAVGTWYARRAAPAAPGGPSAPGSPAAPGGVATPGGPAAPTGPGAGRPATPTRPGADSSGPADPGANPTGDAP</sequence>
<evidence type="ECO:0000256" key="2">
    <source>
        <dbReference type="SAM" id="Phobius"/>
    </source>
</evidence>
<feature type="transmembrane region" description="Helical" evidence="2">
    <location>
        <begin position="413"/>
        <end position="432"/>
    </location>
</feature>
<feature type="transmembrane region" description="Helical" evidence="2">
    <location>
        <begin position="507"/>
        <end position="526"/>
    </location>
</feature>
<comment type="caution">
    <text evidence="3">The sequence shown here is derived from an EMBL/GenBank/DDBJ whole genome shotgun (WGS) entry which is preliminary data.</text>
</comment>
<keyword evidence="2" id="KW-0472">Membrane</keyword>
<accession>A0A4R1I1B7</accession>
<keyword evidence="2" id="KW-1133">Transmembrane helix</keyword>
<dbReference type="InterPro" id="IPR019286">
    <property type="entry name" value="DUF2339_TM"/>
</dbReference>
<feature type="transmembrane region" description="Helical" evidence="2">
    <location>
        <begin position="80"/>
        <end position="101"/>
    </location>
</feature>
<feature type="transmembrane region" description="Helical" evidence="2">
    <location>
        <begin position="53"/>
        <end position="74"/>
    </location>
</feature>
<feature type="transmembrane region" description="Helical" evidence="2">
    <location>
        <begin position="139"/>
        <end position="156"/>
    </location>
</feature>
<evidence type="ECO:0000313" key="3">
    <source>
        <dbReference type="EMBL" id="TCK27721.1"/>
    </source>
</evidence>
<evidence type="ECO:0000313" key="4">
    <source>
        <dbReference type="Proteomes" id="UP000295560"/>
    </source>
</evidence>
<feature type="region of interest" description="Disordered" evidence="1">
    <location>
        <begin position="1"/>
        <end position="45"/>
    </location>
</feature>
<reference evidence="3 4" key="1">
    <citation type="submission" date="2019-03" db="EMBL/GenBank/DDBJ databases">
        <title>Sequencing the genomes of 1000 actinobacteria strains.</title>
        <authorList>
            <person name="Klenk H.-P."/>
        </authorList>
    </citation>
    <scope>NUCLEOTIDE SEQUENCE [LARGE SCALE GENOMIC DNA]</scope>
    <source>
        <strain evidence="3 4">DSM 44969</strain>
    </source>
</reference>
<organism evidence="3 4">
    <name type="scientific">Pseudonocardia endophytica</name>
    <dbReference type="NCBI Taxonomy" id="401976"/>
    <lineage>
        <taxon>Bacteria</taxon>
        <taxon>Bacillati</taxon>
        <taxon>Actinomycetota</taxon>
        <taxon>Actinomycetes</taxon>
        <taxon>Pseudonocardiales</taxon>
        <taxon>Pseudonocardiaceae</taxon>
        <taxon>Pseudonocardia</taxon>
    </lineage>
</organism>
<feature type="transmembrane region" description="Helical" evidence="2">
    <location>
        <begin position="113"/>
        <end position="133"/>
    </location>
</feature>
<dbReference type="PANTHER" id="PTHR38434">
    <property type="entry name" value="BLL2549 PROTEIN"/>
    <property type="match status" value="1"/>
</dbReference>
<keyword evidence="2" id="KW-0812">Transmembrane</keyword>
<evidence type="ECO:0000256" key="1">
    <source>
        <dbReference type="SAM" id="MobiDB-lite"/>
    </source>
</evidence>
<feature type="transmembrane region" description="Helical" evidence="2">
    <location>
        <begin position="208"/>
        <end position="228"/>
    </location>
</feature>
<feature type="region of interest" description="Disordered" evidence="1">
    <location>
        <begin position="555"/>
        <end position="615"/>
    </location>
</feature>
<dbReference type="Proteomes" id="UP000295560">
    <property type="component" value="Unassembled WGS sequence"/>
</dbReference>
<name>A0A4R1I1B7_PSEEN</name>
<dbReference type="PANTHER" id="PTHR38434:SF1">
    <property type="entry name" value="BLL2549 PROTEIN"/>
    <property type="match status" value="1"/>
</dbReference>
<protein>
    <submittedName>
        <fullName evidence="3">Putative membrane protein DUF2339</fullName>
    </submittedName>
</protein>
<dbReference type="EMBL" id="SMFZ01000001">
    <property type="protein sequence ID" value="TCK27721.1"/>
    <property type="molecule type" value="Genomic_DNA"/>
</dbReference>
<feature type="transmembrane region" description="Helical" evidence="2">
    <location>
        <begin position="475"/>
        <end position="495"/>
    </location>
</feature>
<dbReference type="Pfam" id="PF10101">
    <property type="entry name" value="DUF2339"/>
    <property type="match status" value="2"/>
</dbReference>
<dbReference type="AlphaFoldDB" id="A0A4R1I1B7"/>
<feature type="transmembrane region" description="Helical" evidence="2">
    <location>
        <begin position="240"/>
        <end position="261"/>
    </location>
</feature>
<keyword evidence="4" id="KW-1185">Reference proteome</keyword>
<gene>
    <name evidence="3" type="ORF">EV378_3599</name>
</gene>
<feature type="transmembrane region" description="Helical" evidence="2">
    <location>
        <begin position="375"/>
        <end position="393"/>
    </location>
</feature>
<proteinExistence type="predicted"/>
<feature type="transmembrane region" description="Helical" evidence="2">
    <location>
        <begin position="532"/>
        <end position="550"/>
    </location>
</feature>
<feature type="transmembrane region" description="Helical" evidence="2">
    <location>
        <begin position="163"/>
        <end position="179"/>
    </location>
</feature>
<feature type="transmembrane region" description="Helical" evidence="2">
    <location>
        <begin position="444"/>
        <end position="469"/>
    </location>
</feature>
<feature type="transmembrane region" description="Helical" evidence="2">
    <location>
        <begin position="324"/>
        <end position="342"/>
    </location>
</feature>
<feature type="compositionally biased region" description="Pro residues" evidence="1">
    <location>
        <begin position="1"/>
        <end position="24"/>
    </location>
</feature>
<feature type="compositionally biased region" description="Low complexity" evidence="1">
    <location>
        <begin position="555"/>
        <end position="598"/>
    </location>
</feature>
<feature type="transmembrane region" description="Helical" evidence="2">
    <location>
        <begin position="348"/>
        <end position="368"/>
    </location>
</feature>